<proteinExistence type="inferred from homology"/>
<name>A0AA38WIM4_9ASTR</name>
<dbReference type="GO" id="GO:0009690">
    <property type="term" value="P:cytokinin metabolic process"/>
    <property type="evidence" value="ECO:0007669"/>
    <property type="project" value="InterPro"/>
</dbReference>
<dbReference type="PANTHER" id="PTHR13878">
    <property type="entry name" value="GULONOLACTONE OXIDASE"/>
    <property type="match status" value="1"/>
</dbReference>
<keyword evidence="3" id="KW-0285">Flavoprotein</keyword>
<dbReference type="InterPro" id="IPR015345">
    <property type="entry name" value="Cytokinin_DH_FAD/cytokin-bd"/>
</dbReference>
<gene>
    <name evidence="7" type="ORF">OSB04_015329</name>
</gene>
<keyword evidence="5" id="KW-0560">Oxidoreductase</keyword>
<dbReference type="SUPFAM" id="SSF55103">
    <property type="entry name" value="FAD-linked oxidases, C-terminal domain"/>
    <property type="match status" value="1"/>
</dbReference>
<dbReference type="InterPro" id="IPR016167">
    <property type="entry name" value="FAD-bd_PCMH_sub1"/>
</dbReference>
<dbReference type="InterPro" id="IPR016164">
    <property type="entry name" value="FAD-linked_Oxase-like_C"/>
</dbReference>
<dbReference type="Pfam" id="PF09265">
    <property type="entry name" value="Cytokin-bind"/>
    <property type="match status" value="1"/>
</dbReference>
<dbReference type="AlphaFoldDB" id="A0AA38WIM4"/>
<dbReference type="GO" id="GO:0050660">
    <property type="term" value="F:flavin adenine dinucleotide binding"/>
    <property type="evidence" value="ECO:0007669"/>
    <property type="project" value="InterPro"/>
</dbReference>
<evidence type="ECO:0000256" key="2">
    <source>
        <dbReference type="ARBA" id="ARBA00005466"/>
    </source>
</evidence>
<dbReference type="Gene3D" id="3.40.462.10">
    <property type="entry name" value="FAD-linked oxidases, C-terminal domain"/>
    <property type="match status" value="2"/>
</dbReference>
<evidence type="ECO:0000256" key="5">
    <source>
        <dbReference type="ARBA" id="ARBA00023002"/>
    </source>
</evidence>
<reference evidence="7" key="1">
    <citation type="submission" date="2023-03" db="EMBL/GenBank/DDBJ databases">
        <title>Chromosome-scale reference genome and RAD-based genetic map of yellow starthistle (Centaurea solstitialis) reveal putative structural variation and QTLs associated with invader traits.</title>
        <authorList>
            <person name="Reatini B."/>
            <person name="Cang F.A."/>
            <person name="Jiang Q."/>
            <person name="Mckibben M.T.W."/>
            <person name="Barker M.S."/>
            <person name="Rieseberg L.H."/>
            <person name="Dlugosch K.M."/>
        </authorList>
    </citation>
    <scope>NUCLEOTIDE SEQUENCE</scope>
    <source>
        <strain evidence="7">CAN-66</strain>
        <tissue evidence="7">Leaf</tissue>
    </source>
</reference>
<dbReference type="InterPro" id="IPR016169">
    <property type="entry name" value="FAD-bd_PCMH_sub2"/>
</dbReference>
<comment type="cofactor">
    <cofactor evidence="1">
        <name>FAD</name>
        <dbReference type="ChEBI" id="CHEBI:57692"/>
    </cofactor>
</comment>
<protein>
    <recommendedName>
        <fullName evidence="6">Cytokinin dehydrogenase 1 FAD/cytokinin binding domain-containing protein</fullName>
    </recommendedName>
</protein>
<comment type="caution">
    <text evidence="7">The sequence shown here is derived from an EMBL/GenBank/DDBJ whole genome shotgun (WGS) entry which is preliminary data.</text>
</comment>
<evidence type="ECO:0000256" key="3">
    <source>
        <dbReference type="ARBA" id="ARBA00022630"/>
    </source>
</evidence>
<keyword evidence="4" id="KW-0274">FAD</keyword>
<dbReference type="InterPro" id="IPR036318">
    <property type="entry name" value="FAD-bd_PCMH-like_sf"/>
</dbReference>
<evidence type="ECO:0000313" key="8">
    <source>
        <dbReference type="Proteomes" id="UP001172457"/>
    </source>
</evidence>
<dbReference type="GO" id="GO:0019139">
    <property type="term" value="F:cytokinin dehydrogenase activity"/>
    <property type="evidence" value="ECO:0007669"/>
    <property type="project" value="InterPro"/>
</dbReference>
<sequence length="304" mass="35350">MDVITGKGDMMTCSKSLNSDLFYGVLGGLGQFGIITRARIVLQKAPSRVKWVRMIYEDFASFTKDQEHLISINGPNYVEGSLIMKKSLANNWRSSFFSILDESKLNSLASKNGILYSLEVVKYYDQFNMQTVDEELEEMLKGVRNEELKLQSKGLWDVPHPWLIVFVPKSRIMDFNERVFVDIIHKQNKSSGPFLVYPMNRKKWDDQMSAVIPEDNEDVFYSVSLLHSAGKIDNCEVIDKQNKEILKLCGEMGIKIKQYLPRYYKTKQEWMKQFGGKWNVFEERKAKYDPKMILSPGQRIFNFN</sequence>
<dbReference type="Proteomes" id="UP001172457">
    <property type="component" value="Chromosome 4"/>
</dbReference>
<dbReference type="Gene3D" id="3.30.465.10">
    <property type="match status" value="1"/>
</dbReference>
<evidence type="ECO:0000256" key="4">
    <source>
        <dbReference type="ARBA" id="ARBA00022827"/>
    </source>
</evidence>
<dbReference type="Gene3D" id="3.30.43.10">
    <property type="entry name" value="Uridine Diphospho-n-acetylenolpyruvylglucosamine Reductase, domain 2"/>
    <property type="match status" value="1"/>
</dbReference>
<dbReference type="InterPro" id="IPR016170">
    <property type="entry name" value="Cytok_DH_C_sf"/>
</dbReference>
<comment type="similarity">
    <text evidence="2">Belongs to the oxygen-dependent FAD-linked oxidoreductase family.</text>
</comment>
<evidence type="ECO:0000259" key="6">
    <source>
        <dbReference type="Pfam" id="PF09265"/>
    </source>
</evidence>
<dbReference type="SUPFAM" id="SSF56176">
    <property type="entry name" value="FAD-binding/transporter-associated domain-like"/>
    <property type="match status" value="1"/>
</dbReference>
<evidence type="ECO:0000256" key="1">
    <source>
        <dbReference type="ARBA" id="ARBA00001974"/>
    </source>
</evidence>
<accession>A0AA38WIM4</accession>
<keyword evidence="8" id="KW-1185">Reference proteome</keyword>
<organism evidence="7 8">
    <name type="scientific">Centaurea solstitialis</name>
    <name type="common">yellow star-thistle</name>
    <dbReference type="NCBI Taxonomy" id="347529"/>
    <lineage>
        <taxon>Eukaryota</taxon>
        <taxon>Viridiplantae</taxon>
        <taxon>Streptophyta</taxon>
        <taxon>Embryophyta</taxon>
        <taxon>Tracheophyta</taxon>
        <taxon>Spermatophyta</taxon>
        <taxon>Magnoliopsida</taxon>
        <taxon>eudicotyledons</taxon>
        <taxon>Gunneridae</taxon>
        <taxon>Pentapetalae</taxon>
        <taxon>asterids</taxon>
        <taxon>campanulids</taxon>
        <taxon>Asterales</taxon>
        <taxon>Asteraceae</taxon>
        <taxon>Carduoideae</taxon>
        <taxon>Cardueae</taxon>
        <taxon>Centaureinae</taxon>
        <taxon>Centaurea</taxon>
    </lineage>
</organism>
<evidence type="ECO:0000313" key="7">
    <source>
        <dbReference type="EMBL" id="KAJ9551284.1"/>
    </source>
</evidence>
<feature type="domain" description="Cytokinin dehydrogenase 1 FAD/cytokinin binding" evidence="6">
    <location>
        <begin position="138"/>
        <end position="301"/>
    </location>
</feature>
<dbReference type="InterPro" id="IPR050432">
    <property type="entry name" value="FAD-linked_Oxidoreductases_BP"/>
</dbReference>
<dbReference type="PANTHER" id="PTHR13878:SF168">
    <property type="entry name" value="CYTOKININ DEHYDROGENASE"/>
    <property type="match status" value="1"/>
</dbReference>
<dbReference type="EMBL" id="JARYMX010000004">
    <property type="protein sequence ID" value="KAJ9551284.1"/>
    <property type="molecule type" value="Genomic_DNA"/>
</dbReference>